<dbReference type="SUPFAM" id="SSF56672">
    <property type="entry name" value="DNA/RNA polymerases"/>
    <property type="match status" value="1"/>
</dbReference>
<sequence length="231" mass="27062">MAEFNDELTEKRKEKLIDFLYKHKSAFATDKEPLGAIIGNEVDIFLTVDKPHPPLLRRPAYPASPRAREALEVKIKELMDLAVLNKLGHNEKVEVTTPVITAWHNGKQRRLGYFRALNTYTIPDRYPIPRVYETLAQLSQVKLITSMESLRVSHQNFLKENFRKLLRIIAHCGIYEYLRIPFGQKNPSHYQIMMNTIFPENLSEVWLIIYIYDIIICLETWENHLKTLRGV</sequence>
<dbReference type="Gene3D" id="3.10.10.10">
    <property type="entry name" value="HIV Type 1 Reverse Transcriptase, subunit A, domain 1"/>
    <property type="match status" value="1"/>
</dbReference>
<evidence type="ECO:0008006" key="3">
    <source>
        <dbReference type="Google" id="ProtNLM"/>
    </source>
</evidence>
<evidence type="ECO:0000313" key="2">
    <source>
        <dbReference type="Proteomes" id="UP000765509"/>
    </source>
</evidence>
<evidence type="ECO:0000313" key="1">
    <source>
        <dbReference type="EMBL" id="MBW0515880.1"/>
    </source>
</evidence>
<organism evidence="1 2">
    <name type="scientific">Austropuccinia psidii MF-1</name>
    <dbReference type="NCBI Taxonomy" id="1389203"/>
    <lineage>
        <taxon>Eukaryota</taxon>
        <taxon>Fungi</taxon>
        <taxon>Dikarya</taxon>
        <taxon>Basidiomycota</taxon>
        <taxon>Pucciniomycotina</taxon>
        <taxon>Pucciniomycetes</taxon>
        <taxon>Pucciniales</taxon>
        <taxon>Sphaerophragmiaceae</taxon>
        <taxon>Austropuccinia</taxon>
    </lineage>
</organism>
<proteinExistence type="predicted"/>
<comment type="caution">
    <text evidence="1">The sequence shown here is derived from an EMBL/GenBank/DDBJ whole genome shotgun (WGS) entry which is preliminary data.</text>
</comment>
<dbReference type="Proteomes" id="UP000765509">
    <property type="component" value="Unassembled WGS sequence"/>
</dbReference>
<dbReference type="AlphaFoldDB" id="A0A9Q3E4L2"/>
<dbReference type="PANTHER" id="PTHR24559">
    <property type="entry name" value="TRANSPOSON TY3-I GAG-POL POLYPROTEIN"/>
    <property type="match status" value="1"/>
</dbReference>
<gene>
    <name evidence="1" type="ORF">O181_055595</name>
</gene>
<dbReference type="InterPro" id="IPR053134">
    <property type="entry name" value="RNA-dir_DNA_polymerase"/>
</dbReference>
<protein>
    <recommendedName>
        <fullName evidence="3">Reverse transcriptase domain-containing protein</fullName>
    </recommendedName>
</protein>
<dbReference type="Gene3D" id="3.30.70.270">
    <property type="match status" value="1"/>
</dbReference>
<dbReference type="InterPro" id="IPR043502">
    <property type="entry name" value="DNA/RNA_pol_sf"/>
</dbReference>
<dbReference type="InterPro" id="IPR043128">
    <property type="entry name" value="Rev_trsase/Diguanyl_cyclase"/>
</dbReference>
<dbReference type="PANTHER" id="PTHR24559:SF444">
    <property type="entry name" value="REVERSE TRANSCRIPTASE DOMAIN-CONTAINING PROTEIN"/>
    <property type="match status" value="1"/>
</dbReference>
<dbReference type="EMBL" id="AVOT02024920">
    <property type="protein sequence ID" value="MBW0515880.1"/>
    <property type="molecule type" value="Genomic_DNA"/>
</dbReference>
<name>A0A9Q3E4L2_9BASI</name>
<accession>A0A9Q3E4L2</accession>
<keyword evidence="2" id="KW-1185">Reference proteome</keyword>
<reference evidence="1" key="1">
    <citation type="submission" date="2021-03" db="EMBL/GenBank/DDBJ databases">
        <title>Draft genome sequence of rust myrtle Austropuccinia psidii MF-1, a brazilian biotype.</title>
        <authorList>
            <person name="Quecine M.C."/>
            <person name="Pachon D.M.R."/>
            <person name="Bonatelli M.L."/>
            <person name="Correr F.H."/>
            <person name="Franceschini L.M."/>
            <person name="Leite T.F."/>
            <person name="Margarido G.R.A."/>
            <person name="Almeida C.A."/>
            <person name="Ferrarezi J.A."/>
            <person name="Labate C.A."/>
        </authorList>
    </citation>
    <scope>NUCLEOTIDE SEQUENCE</scope>
    <source>
        <strain evidence="1">MF-1</strain>
    </source>
</reference>